<evidence type="ECO:0000313" key="3">
    <source>
        <dbReference type="Proteomes" id="UP000295172"/>
    </source>
</evidence>
<keyword evidence="1" id="KW-0812">Transmembrane</keyword>
<dbReference type="RefSeq" id="WP_132316180.1">
    <property type="nucleotide sequence ID" value="NZ_SMKR01000009.1"/>
</dbReference>
<protein>
    <submittedName>
        <fullName evidence="2">Uncharacterized protein</fullName>
    </submittedName>
</protein>
<keyword evidence="1" id="KW-1133">Transmembrane helix</keyword>
<comment type="caution">
    <text evidence="2">The sequence shown here is derived from an EMBL/GenBank/DDBJ whole genome shotgun (WGS) entry which is preliminary data.</text>
</comment>
<sequence length="136" mass="14426">MNAAHRLARSLVLLGALFGVLALSGANVSSEPPVAIPAQTTSVLQVDPHGVVERLEQVAMLAPGAFAVDASDHRYTLLPGVTFASAGLLLLLCVGLFLRRERFGEAPREAIMTLAPAPRRVVPEPPDLARLCILRT</sequence>
<evidence type="ECO:0000256" key="1">
    <source>
        <dbReference type="SAM" id="Phobius"/>
    </source>
</evidence>
<keyword evidence="1" id="KW-0472">Membrane</keyword>
<dbReference type="EMBL" id="SMKR01000009">
    <property type="protein sequence ID" value="TDD29656.1"/>
    <property type="molecule type" value="Genomic_DNA"/>
</dbReference>
<gene>
    <name evidence="2" type="ORF">E1218_03540</name>
</gene>
<accession>A0A4R4XFU3</accession>
<proteinExistence type="predicted"/>
<dbReference type="AlphaFoldDB" id="A0A4R4XFU3"/>
<reference evidence="2 3" key="1">
    <citation type="submission" date="2019-02" db="EMBL/GenBank/DDBJ databases">
        <title>Draft genome sequences of novel Actinobacteria.</title>
        <authorList>
            <person name="Sahin N."/>
            <person name="Ay H."/>
            <person name="Saygin H."/>
        </authorList>
    </citation>
    <scope>NUCLEOTIDE SEQUENCE [LARGE SCALE GENOMIC DNA]</scope>
    <source>
        <strain evidence="2 3">16K104</strain>
    </source>
</reference>
<organism evidence="2 3">
    <name type="scientific">Kribbella turkmenica</name>
    <dbReference type="NCBI Taxonomy" id="2530375"/>
    <lineage>
        <taxon>Bacteria</taxon>
        <taxon>Bacillati</taxon>
        <taxon>Actinomycetota</taxon>
        <taxon>Actinomycetes</taxon>
        <taxon>Propionibacteriales</taxon>
        <taxon>Kribbellaceae</taxon>
        <taxon>Kribbella</taxon>
    </lineage>
</organism>
<keyword evidence="3" id="KW-1185">Reference proteome</keyword>
<dbReference type="Proteomes" id="UP000295172">
    <property type="component" value="Unassembled WGS sequence"/>
</dbReference>
<evidence type="ECO:0000313" key="2">
    <source>
        <dbReference type="EMBL" id="TDD29656.1"/>
    </source>
</evidence>
<name>A0A4R4XFU3_9ACTN</name>
<feature type="transmembrane region" description="Helical" evidence="1">
    <location>
        <begin position="77"/>
        <end position="98"/>
    </location>
</feature>
<dbReference type="OrthoDB" id="8156917at2"/>